<dbReference type="GO" id="GO:0046872">
    <property type="term" value="F:metal ion binding"/>
    <property type="evidence" value="ECO:0007669"/>
    <property type="project" value="UniProtKB-KW"/>
</dbReference>
<dbReference type="PRINTS" id="PR00120">
    <property type="entry name" value="HATPASE"/>
</dbReference>
<evidence type="ECO:0000256" key="8">
    <source>
        <dbReference type="ARBA" id="ARBA00022967"/>
    </source>
</evidence>
<dbReference type="SFLD" id="SFLDS00003">
    <property type="entry name" value="Haloacid_Dehalogenase"/>
    <property type="match status" value="1"/>
</dbReference>
<dbReference type="Gene3D" id="1.20.1110.10">
    <property type="entry name" value="Calcium-transporting ATPase, transmembrane domain"/>
    <property type="match status" value="1"/>
</dbReference>
<dbReference type="InterPro" id="IPR023298">
    <property type="entry name" value="ATPase_P-typ_TM_dom_sf"/>
</dbReference>
<evidence type="ECO:0000256" key="10">
    <source>
        <dbReference type="ARBA" id="ARBA00023136"/>
    </source>
</evidence>
<dbReference type="GO" id="GO:0005886">
    <property type="term" value="C:plasma membrane"/>
    <property type="evidence" value="ECO:0007669"/>
    <property type="project" value="UniProtKB-SubCell"/>
</dbReference>
<keyword evidence="4 11" id="KW-0812">Transmembrane</keyword>
<keyword evidence="3" id="KW-1003">Cell membrane</keyword>
<evidence type="ECO:0000256" key="4">
    <source>
        <dbReference type="ARBA" id="ARBA00022692"/>
    </source>
</evidence>
<dbReference type="Gene3D" id="3.40.50.1000">
    <property type="entry name" value="HAD superfamily/HAD-like"/>
    <property type="match status" value="1"/>
</dbReference>
<dbReference type="InterPro" id="IPR008250">
    <property type="entry name" value="ATPase_P-typ_transduc_dom_A_sf"/>
</dbReference>
<comment type="subcellular location">
    <subcellularLocation>
        <location evidence="1">Cell membrane</location>
        <topology evidence="1">Multi-pass membrane protein</topology>
    </subcellularLocation>
</comment>
<keyword evidence="7" id="KW-0067">ATP-binding</keyword>
<feature type="transmembrane region" description="Helical" evidence="11">
    <location>
        <begin position="758"/>
        <end position="782"/>
    </location>
</feature>
<dbReference type="Pfam" id="PF00689">
    <property type="entry name" value="Cation_ATPase_C"/>
    <property type="match status" value="1"/>
</dbReference>
<keyword evidence="8" id="KW-1278">Translocase</keyword>
<organism evidence="13 14">
    <name type="scientific">Chlorobium luteolum (strain DSM 273 / BCRC 81028 / 2530)</name>
    <name type="common">Pelodictyon luteolum</name>
    <dbReference type="NCBI Taxonomy" id="319225"/>
    <lineage>
        <taxon>Bacteria</taxon>
        <taxon>Pseudomonadati</taxon>
        <taxon>Chlorobiota</taxon>
        <taxon>Chlorobiia</taxon>
        <taxon>Chlorobiales</taxon>
        <taxon>Chlorobiaceae</taxon>
        <taxon>Chlorobium/Pelodictyon group</taxon>
        <taxon>Pelodictyon</taxon>
    </lineage>
</organism>
<keyword evidence="10 11" id="KW-0472">Membrane</keyword>
<keyword evidence="6" id="KW-0547">Nucleotide-binding</keyword>
<feature type="transmembrane region" description="Helical" evidence="11">
    <location>
        <begin position="831"/>
        <end position="851"/>
    </location>
</feature>
<evidence type="ECO:0000256" key="2">
    <source>
        <dbReference type="ARBA" id="ARBA00005675"/>
    </source>
</evidence>
<dbReference type="GO" id="GO:0005524">
    <property type="term" value="F:ATP binding"/>
    <property type="evidence" value="ECO:0007669"/>
    <property type="project" value="UniProtKB-KW"/>
</dbReference>
<feature type="transmembrane region" description="Helical" evidence="11">
    <location>
        <begin position="794"/>
        <end position="811"/>
    </location>
</feature>
<dbReference type="Proteomes" id="UP000002709">
    <property type="component" value="Chromosome"/>
</dbReference>
<dbReference type="KEGG" id="plt:Plut_0947"/>
<dbReference type="RefSeq" id="WP_011357683.1">
    <property type="nucleotide sequence ID" value="NC_007512.1"/>
</dbReference>
<feature type="transmembrane region" description="Helical" evidence="11">
    <location>
        <begin position="57"/>
        <end position="75"/>
    </location>
</feature>
<dbReference type="InterPro" id="IPR044492">
    <property type="entry name" value="P_typ_ATPase_HD_dom"/>
</dbReference>
<gene>
    <name evidence="13" type="ordered locus">Plut_0947</name>
</gene>
<dbReference type="GO" id="GO:0006883">
    <property type="term" value="P:intracellular sodium ion homeostasis"/>
    <property type="evidence" value="ECO:0007669"/>
    <property type="project" value="TreeGrafter"/>
</dbReference>
<dbReference type="GO" id="GO:1990573">
    <property type="term" value="P:potassium ion import across plasma membrane"/>
    <property type="evidence" value="ECO:0007669"/>
    <property type="project" value="TreeGrafter"/>
</dbReference>
<dbReference type="PRINTS" id="PR00119">
    <property type="entry name" value="CATATPASE"/>
</dbReference>
<accession>Q3B4C2</accession>
<dbReference type="SUPFAM" id="SSF56784">
    <property type="entry name" value="HAD-like"/>
    <property type="match status" value="1"/>
</dbReference>
<feature type="domain" description="Cation-transporting P-type ATPase N-terminal" evidence="12">
    <location>
        <begin position="4"/>
        <end position="77"/>
    </location>
</feature>
<reference evidence="14" key="1">
    <citation type="submission" date="2005-08" db="EMBL/GenBank/DDBJ databases">
        <title>Complete sequence of Pelodictyon luteolum DSM 273.</title>
        <authorList>
            <consortium name="US DOE Joint Genome Institute"/>
            <person name="Copeland A."/>
            <person name="Lucas S."/>
            <person name="Lapidus A."/>
            <person name="Barry K."/>
            <person name="Detter J.C."/>
            <person name="Glavina T."/>
            <person name="Hammon N."/>
            <person name="Israni S."/>
            <person name="Pitluck S."/>
            <person name="Bryant D."/>
            <person name="Schmutz J."/>
            <person name="Larimer F."/>
            <person name="Land M."/>
            <person name="Kyrpides N."/>
            <person name="Ivanova N."/>
            <person name="Richardson P."/>
        </authorList>
    </citation>
    <scope>NUCLEOTIDE SEQUENCE [LARGE SCALE GENOMIC DNA]</scope>
    <source>
        <strain evidence="14">DSM 273 / BCRC 81028 / 2530</strain>
    </source>
</reference>
<evidence type="ECO:0000259" key="12">
    <source>
        <dbReference type="SMART" id="SM00831"/>
    </source>
</evidence>
<protein>
    <submittedName>
        <fullName evidence="13">ATPase, E1-E2 type</fullName>
    </submittedName>
</protein>
<dbReference type="InterPro" id="IPR004014">
    <property type="entry name" value="ATPase_P-typ_cation-transptr_N"/>
</dbReference>
<dbReference type="SUPFAM" id="SSF81660">
    <property type="entry name" value="Metal cation-transporting ATPase, ATP-binding domain N"/>
    <property type="match status" value="1"/>
</dbReference>
<keyword evidence="5" id="KW-0479">Metal-binding</keyword>
<dbReference type="NCBIfam" id="TIGR01494">
    <property type="entry name" value="ATPase_P-type"/>
    <property type="match status" value="3"/>
</dbReference>
<dbReference type="InterPro" id="IPR059000">
    <property type="entry name" value="ATPase_P-type_domA"/>
</dbReference>
<evidence type="ECO:0000256" key="9">
    <source>
        <dbReference type="ARBA" id="ARBA00022989"/>
    </source>
</evidence>
<dbReference type="SUPFAM" id="SSF81653">
    <property type="entry name" value="Calcium ATPase, transduction domain A"/>
    <property type="match status" value="1"/>
</dbReference>
<evidence type="ECO:0000256" key="7">
    <source>
        <dbReference type="ARBA" id="ARBA00022840"/>
    </source>
</evidence>
<sequence>MQLEWHTAGTGEVLEALDSSEGGLSREEALSRLRAKGPNRLTPPESVSPVKRFLRQFNNLLIYVLIAAGILTAALGHMVDALVIFGVVVLNAIFGFVQEGKAEKAMDALKQMLSLQALVRRNGRTHQLNAEELVAGDIVLLQSGDKVPADMRLLKVRELRADESILTGESLPVEKNTDAVRSETALGDRFCMAFSGTLVTYGKAEGVVTATGDRTEIGRISSMLAHVETLQTPLLRRVEAFGRTLTISIVALSIFMFVFGVFVRGYRPEEMFNAAVGLAVAAIPEGLPAIMTITLAIGVQSMARRRTIIRRLPAVETLGSVSVICTDKTGTLTCNEMTVRSISLGDKGFQVTGVGYDPHGAFLLDGGEVDLALHPDLRMLAHVSLLCNDAVLEQEEGRWVLSGDPTEGALLSFGMKAGYSADAEREEWPRIDLIPFESEHRFMATLHHNHDGMAYVYLKGAPEVVFERCMSVWSIDGDLPFRPEFWQKKAEDMASGGERLLAIACKPVTTRLSTLGFGDVAEGFGLVGLIGMIDPPRDEAALAVSRCRDAGIRVKMITGDHADTARAIGRITGIGDGLKVLRGSEIESMDDLELIGKAAEIDVFARSSPLHKLRLVTALQAGGNVVAMTGDGVNDAPALKRADVGIAMGGKGTEVSKEAAEMVLTDDNFATIANAVEEGRTVYDNLTKSILFVLPTNGGEALSILFAVLLGYTLPITAVQILWVNMVTAVTLALALAFEKPEENVMRRSPRNQDEPLLSRFVAWRIVYVSCILVLGTFGLFLWYERAGCTDACARTVAVNTLVFFEIFYLFSARFFTRSVFSPGGLFGNRYVLYASGALVLLQVVFTYMPFMQQVFATVPLDLQQWLVILAVSSSVLFFVEIEKAVRRRFRLGEGDVP</sequence>
<dbReference type="Gene3D" id="2.70.150.10">
    <property type="entry name" value="Calcium-transporting ATPase, cytoplasmic transduction domain A"/>
    <property type="match status" value="1"/>
</dbReference>
<dbReference type="STRING" id="319225.Plut_0947"/>
<evidence type="ECO:0000313" key="13">
    <source>
        <dbReference type="EMBL" id="ABB23809.1"/>
    </source>
</evidence>
<feature type="transmembrane region" description="Helical" evidence="11">
    <location>
        <begin position="690"/>
        <end position="712"/>
    </location>
</feature>
<dbReference type="SFLD" id="SFLDF00027">
    <property type="entry name" value="p-type_atpase"/>
    <property type="match status" value="1"/>
</dbReference>
<proteinExistence type="inferred from homology"/>
<dbReference type="GO" id="GO:0005391">
    <property type="term" value="F:P-type sodium:potassium-exchanging transporter activity"/>
    <property type="evidence" value="ECO:0007669"/>
    <property type="project" value="TreeGrafter"/>
</dbReference>
<dbReference type="Gene3D" id="3.40.1110.10">
    <property type="entry name" value="Calcium-transporting ATPase, cytoplasmic domain N"/>
    <property type="match status" value="1"/>
</dbReference>
<dbReference type="InterPro" id="IPR006068">
    <property type="entry name" value="ATPase_P-typ_cation-transptr_C"/>
</dbReference>
<name>Q3B4C2_CHLL3</name>
<dbReference type="Pfam" id="PF00690">
    <property type="entry name" value="Cation_ATPase_N"/>
    <property type="match status" value="1"/>
</dbReference>
<feature type="transmembrane region" description="Helical" evidence="11">
    <location>
        <begin position="81"/>
        <end position="97"/>
    </location>
</feature>
<dbReference type="CDD" id="cd02080">
    <property type="entry name" value="P-type_ATPase_cation"/>
    <property type="match status" value="1"/>
</dbReference>
<dbReference type="GO" id="GO:0030007">
    <property type="term" value="P:intracellular potassium ion homeostasis"/>
    <property type="evidence" value="ECO:0007669"/>
    <property type="project" value="TreeGrafter"/>
</dbReference>
<evidence type="ECO:0000256" key="5">
    <source>
        <dbReference type="ARBA" id="ARBA00022723"/>
    </source>
</evidence>
<dbReference type="Pfam" id="PF00122">
    <property type="entry name" value="E1-E2_ATPase"/>
    <property type="match status" value="1"/>
</dbReference>
<evidence type="ECO:0000256" key="11">
    <source>
        <dbReference type="SAM" id="Phobius"/>
    </source>
</evidence>
<dbReference type="EMBL" id="CP000096">
    <property type="protein sequence ID" value="ABB23809.1"/>
    <property type="molecule type" value="Genomic_DNA"/>
</dbReference>
<keyword evidence="9 11" id="KW-1133">Transmembrane helix</keyword>
<comment type="similarity">
    <text evidence="2">Belongs to the cation transport ATPase (P-type) (TC 3.A.3) family. Type IIA subfamily.</text>
</comment>
<dbReference type="OrthoDB" id="9770315at2"/>
<dbReference type="PANTHER" id="PTHR43294">
    <property type="entry name" value="SODIUM/POTASSIUM-TRANSPORTING ATPASE SUBUNIT ALPHA"/>
    <property type="match status" value="1"/>
</dbReference>
<dbReference type="SFLD" id="SFLDG00002">
    <property type="entry name" value="C1.7:_P-type_atpase_like"/>
    <property type="match status" value="1"/>
</dbReference>
<dbReference type="PANTHER" id="PTHR43294:SF21">
    <property type="entry name" value="CATION TRANSPORTING ATPASE"/>
    <property type="match status" value="1"/>
</dbReference>
<dbReference type="PROSITE" id="PS00154">
    <property type="entry name" value="ATPASE_E1_E2"/>
    <property type="match status" value="1"/>
</dbReference>
<dbReference type="InterPro" id="IPR001757">
    <property type="entry name" value="P_typ_ATPase"/>
</dbReference>
<dbReference type="HOGENOM" id="CLU_002360_3_3_10"/>
<dbReference type="AlphaFoldDB" id="Q3B4C2"/>
<evidence type="ECO:0000313" key="14">
    <source>
        <dbReference type="Proteomes" id="UP000002709"/>
    </source>
</evidence>
<feature type="transmembrane region" description="Helical" evidence="11">
    <location>
        <begin position="244"/>
        <end position="263"/>
    </location>
</feature>
<dbReference type="InterPro" id="IPR036412">
    <property type="entry name" value="HAD-like_sf"/>
</dbReference>
<dbReference type="InterPro" id="IPR023214">
    <property type="entry name" value="HAD_sf"/>
</dbReference>
<feature type="transmembrane region" description="Helical" evidence="11">
    <location>
        <begin position="863"/>
        <end position="882"/>
    </location>
</feature>
<dbReference type="GO" id="GO:0036376">
    <property type="term" value="P:sodium ion export across plasma membrane"/>
    <property type="evidence" value="ECO:0007669"/>
    <property type="project" value="TreeGrafter"/>
</dbReference>
<dbReference type="Pfam" id="PF13246">
    <property type="entry name" value="Cation_ATPase"/>
    <property type="match status" value="1"/>
</dbReference>
<dbReference type="FunFam" id="2.70.150.10:FF:000016">
    <property type="entry name" value="Calcium-transporting P-type ATPase putative"/>
    <property type="match status" value="1"/>
</dbReference>
<dbReference type="InterPro" id="IPR018303">
    <property type="entry name" value="ATPase_P-typ_P_site"/>
</dbReference>
<evidence type="ECO:0000256" key="3">
    <source>
        <dbReference type="ARBA" id="ARBA00022475"/>
    </source>
</evidence>
<feature type="transmembrane region" description="Helical" evidence="11">
    <location>
        <begin position="718"/>
        <end position="738"/>
    </location>
</feature>
<dbReference type="GO" id="GO:0016887">
    <property type="term" value="F:ATP hydrolysis activity"/>
    <property type="evidence" value="ECO:0007669"/>
    <property type="project" value="InterPro"/>
</dbReference>
<dbReference type="InterPro" id="IPR050510">
    <property type="entry name" value="Cation_transp_ATPase_P-type"/>
</dbReference>
<dbReference type="eggNOG" id="COG0474">
    <property type="taxonomic scope" value="Bacteria"/>
</dbReference>
<evidence type="ECO:0000256" key="6">
    <source>
        <dbReference type="ARBA" id="ARBA00022741"/>
    </source>
</evidence>
<evidence type="ECO:0000256" key="1">
    <source>
        <dbReference type="ARBA" id="ARBA00004651"/>
    </source>
</evidence>
<dbReference type="SMART" id="SM00831">
    <property type="entry name" value="Cation_ATPase_N"/>
    <property type="match status" value="1"/>
</dbReference>
<keyword evidence="14" id="KW-1185">Reference proteome</keyword>
<dbReference type="SUPFAM" id="SSF81665">
    <property type="entry name" value="Calcium ATPase, transmembrane domain M"/>
    <property type="match status" value="1"/>
</dbReference>
<dbReference type="GO" id="GO:1902600">
    <property type="term" value="P:proton transmembrane transport"/>
    <property type="evidence" value="ECO:0007669"/>
    <property type="project" value="TreeGrafter"/>
</dbReference>
<feature type="transmembrane region" description="Helical" evidence="11">
    <location>
        <begin position="275"/>
        <end position="299"/>
    </location>
</feature>
<dbReference type="InterPro" id="IPR023299">
    <property type="entry name" value="ATPase_P-typ_cyto_dom_N"/>
</dbReference>